<keyword evidence="1" id="KW-1003">Cell membrane</keyword>
<accession>A0ABV7SNP0</accession>
<feature type="transmembrane region" description="Helical" evidence="1">
    <location>
        <begin position="179"/>
        <end position="198"/>
    </location>
</feature>
<evidence type="ECO:0000313" key="2">
    <source>
        <dbReference type="EMBL" id="MFC3578589.1"/>
    </source>
</evidence>
<reference evidence="3" key="1">
    <citation type="journal article" date="2019" name="Int. J. Syst. Evol. Microbiol.">
        <title>The Global Catalogue of Microorganisms (GCM) 10K type strain sequencing project: providing services to taxonomists for standard genome sequencing and annotation.</title>
        <authorList>
            <consortium name="The Broad Institute Genomics Platform"/>
            <consortium name="The Broad Institute Genome Sequencing Center for Infectious Disease"/>
            <person name="Wu L."/>
            <person name="Ma J."/>
        </authorList>
    </citation>
    <scope>NUCLEOTIDE SEQUENCE [LARGE SCALE GENOMIC DNA]</scope>
    <source>
        <strain evidence="3">KCTC 42739</strain>
    </source>
</reference>
<sequence>MKRLPVIPTIVVGLAIAIMIALGVWQLQRKAEKEKMIAQYAANITRPEIAFPSVPIDDALLFRKAVGRCLAPLGWRQRSGRDAAGGTGWRQIAQCRSGAEEPGMIVQLGLSPQPGGKPAWNGGTVRGYISHAPDDQPLILSLIGMARPKTLMLVAETPVGGLAANPVPDLSSVPNNHLAYAVQWFLFAGIAGIIYTIAVRRRMASPPPPSPSS</sequence>
<dbReference type="RefSeq" id="WP_261293992.1">
    <property type="nucleotide sequence ID" value="NZ_JANQBK010000004.1"/>
</dbReference>
<dbReference type="CDD" id="cd06662">
    <property type="entry name" value="SURF1"/>
    <property type="match status" value="1"/>
</dbReference>
<dbReference type="InterPro" id="IPR002994">
    <property type="entry name" value="Surf1/Shy1"/>
</dbReference>
<protein>
    <recommendedName>
        <fullName evidence="1">SURF1-like protein</fullName>
    </recommendedName>
</protein>
<organism evidence="2 3">
    <name type="scientific">Sphingomonas hylomeconis</name>
    <dbReference type="NCBI Taxonomy" id="1395958"/>
    <lineage>
        <taxon>Bacteria</taxon>
        <taxon>Pseudomonadati</taxon>
        <taxon>Pseudomonadota</taxon>
        <taxon>Alphaproteobacteria</taxon>
        <taxon>Sphingomonadales</taxon>
        <taxon>Sphingomonadaceae</taxon>
        <taxon>Sphingomonas</taxon>
    </lineage>
</organism>
<keyword evidence="1" id="KW-1133">Transmembrane helix</keyword>
<comment type="similarity">
    <text evidence="1">Belongs to the SURF1 family.</text>
</comment>
<keyword evidence="1" id="KW-0472">Membrane</keyword>
<gene>
    <name evidence="2" type="ORF">ACFONA_00290</name>
</gene>
<comment type="subcellular location">
    <subcellularLocation>
        <location evidence="1">Cell membrane</location>
        <topology evidence="1">Multi-pass membrane protein</topology>
    </subcellularLocation>
</comment>
<feature type="transmembrane region" description="Helical" evidence="1">
    <location>
        <begin position="6"/>
        <end position="27"/>
    </location>
</feature>
<dbReference type="Proteomes" id="UP001595713">
    <property type="component" value="Unassembled WGS sequence"/>
</dbReference>
<proteinExistence type="inferred from homology"/>
<evidence type="ECO:0000256" key="1">
    <source>
        <dbReference type="RuleBase" id="RU363076"/>
    </source>
</evidence>
<keyword evidence="3" id="KW-1185">Reference proteome</keyword>
<dbReference type="EMBL" id="JBHRXP010000001">
    <property type="protein sequence ID" value="MFC3578589.1"/>
    <property type="molecule type" value="Genomic_DNA"/>
</dbReference>
<name>A0ABV7SNP0_9SPHN</name>
<evidence type="ECO:0000313" key="3">
    <source>
        <dbReference type="Proteomes" id="UP001595713"/>
    </source>
</evidence>
<keyword evidence="1" id="KW-0812">Transmembrane</keyword>
<dbReference type="Pfam" id="PF02104">
    <property type="entry name" value="SURF1"/>
    <property type="match status" value="1"/>
</dbReference>
<comment type="caution">
    <text evidence="2">The sequence shown here is derived from an EMBL/GenBank/DDBJ whole genome shotgun (WGS) entry which is preliminary data.</text>
</comment>